<dbReference type="EMBL" id="CBTB010000142">
    <property type="protein sequence ID" value="CDH32818.1"/>
    <property type="molecule type" value="Genomic_DNA"/>
</dbReference>
<evidence type="ECO:0000313" key="1">
    <source>
        <dbReference type="EMBL" id="CDH32818.1"/>
    </source>
</evidence>
<dbReference type="Proteomes" id="UP000028480">
    <property type="component" value="Unassembled WGS sequence"/>
</dbReference>
<dbReference type="AlphaFoldDB" id="A0A077QHX0"/>
<proteinExistence type="predicted"/>
<gene>
    <name evidence="1" type="ORF">XBI1_2260039</name>
</gene>
<accession>A0A077QHX0</accession>
<comment type="caution">
    <text evidence="1">The sequence shown here is derived from an EMBL/GenBank/DDBJ whole genome shotgun (WGS) entry which is preliminary data.</text>
</comment>
<dbReference type="HOGENOM" id="CLU_3406138_0_0_6"/>
<reference evidence="1" key="1">
    <citation type="submission" date="2013-07" db="EMBL/GenBank/DDBJ databases">
        <title>Sub-species coevolution in mutualistic symbiosis.</title>
        <authorList>
            <person name="Murfin K."/>
            <person name="Klassen J."/>
            <person name="Lee M."/>
            <person name="Forst S."/>
            <person name="Stock P."/>
            <person name="Goodrich-Blair H."/>
        </authorList>
    </citation>
    <scope>NUCLEOTIDE SEQUENCE [LARGE SCALE GENOMIC DNA]</scope>
    <source>
        <strain evidence="1">Intermedium</strain>
    </source>
</reference>
<organism evidence="1 2">
    <name type="scientific">Xenorhabdus bovienii str. Intermedium</name>
    <dbReference type="NCBI Taxonomy" id="1379677"/>
    <lineage>
        <taxon>Bacteria</taxon>
        <taxon>Pseudomonadati</taxon>
        <taxon>Pseudomonadota</taxon>
        <taxon>Gammaproteobacteria</taxon>
        <taxon>Enterobacterales</taxon>
        <taxon>Morganellaceae</taxon>
        <taxon>Xenorhabdus</taxon>
    </lineage>
</organism>
<evidence type="ECO:0000313" key="2">
    <source>
        <dbReference type="Proteomes" id="UP000028480"/>
    </source>
</evidence>
<sequence length="30" mass="3595">MWMVTETSYDKLLPSVRTRVIDRSVIKLTR</sequence>
<protein>
    <submittedName>
        <fullName evidence="1">Uncharacterized protein</fullName>
    </submittedName>
</protein>
<name>A0A077QHX0_XENBV</name>